<feature type="transmembrane region" description="Helical" evidence="1">
    <location>
        <begin position="12"/>
        <end position="37"/>
    </location>
</feature>
<keyword evidence="1" id="KW-0472">Membrane</keyword>
<name>A0A423XT74_9ENTR</name>
<comment type="caution">
    <text evidence="2">The sequence shown here is derived from an EMBL/GenBank/DDBJ whole genome shotgun (WGS) entry which is preliminary data.</text>
</comment>
<accession>A0A423XT74</accession>
<protein>
    <submittedName>
        <fullName evidence="2">DUF2474 domain-containing protein</fullName>
    </submittedName>
</protein>
<keyword evidence="1" id="KW-1133">Transmembrane helix</keyword>
<sequence>MEHHDAPRWKKLLWLVVIWSASVLALGAVSMVLRLLMSAAGLKTH</sequence>
<proteinExistence type="predicted"/>
<evidence type="ECO:0000313" key="2">
    <source>
        <dbReference type="EMBL" id="ROW59740.1"/>
    </source>
</evidence>
<evidence type="ECO:0000256" key="1">
    <source>
        <dbReference type="SAM" id="Phobius"/>
    </source>
</evidence>
<dbReference type="EMBL" id="PQJL01000016">
    <property type="protein sequence ID" value="ROW59740.1"/>
    <property type="molecule type" value="Genomic_DNA"/>
</dbReference>
<evidence type="ECO:0000313" key="3">
    <source>
        <dbReference type="Proteomes" id="UP000285793"/>
    </source>
</evidence>
<dbReference type="Proteomes" id="UP000285793">
    <property type="component" value="Unassembled WGS sequence"/>
</dbReference>
<dbReference type="RefSeq" id="WP_072011576.1">
    <property type="nucleotide sequence ID" value="NZ_CP187999.1"/>
</dbReference>
<dbReference type="AlphaFoldDB" id="A0A423XT74"/>
<organism evidence="2 3">
    <name type="scientific">Cronobacter malonaticus</name>
    <dbReference type="NCBI Taxonomy" id="413503"/>
    <lineage>
        <taxon>Bacteria</taxon>
        <taxon>Pseudomonadati</taxon>
        <taxon>Pseudomonadota</taxon>
        <taxon>Gammaproteobacteria</taxon>
        <taxon>Enterobacterales</taxon>
        <taxon>Enterobacteriaceae</taxon>
        <taxon>Cronobacter</taxon>
    </lineage>
</organism>
<gene>
    <name evidence="2" type="ORF">C3E80_15235</name>
</gene>
<reference evidence="2 3" key="1">
    <citation type="journal article" date="2018" name="Front. Microbiol.">
        <title>An Investigation of an Acute Gastroenteritis Outbreak: Cronobacter sakazakii, a Potential Cause of Food-Borne Illness.</title>
        <authorList>
            <person name="Yong W."/>
            <person name="Guo B."/>
            <person name="Shi X."/>
            <person name="Cheng T."/>
            <person name="Chen M."/>
            <person name="Jiang X."/>
            <person name="Ye Y."/>
            <person name="Wang J."/>
            <person name="Xie G."/>
            <person name="Ding J."/>
        </authorList>
    </citation>
    <scope>NUCLEOTIDE SEQUENCE [LARGE SCALE GENOMIC DNA]</scope>
    <source>
        <strain evidence="2 3">S1</strain>
    </source>
</reference>
<dbReference type="InterPro" id="IPR018895">
    <property type="entry name" value="DUF2474"/>
</dbReference>
<dbReference type="Pfam" id="PF10617">
    <property type="entry name" value="DUF2474"/>
    <property type="match status" value="1"/>
</dbReference>
<keyword evidence="1" id="KW-0812">Transmembrane</keyword>